<feature type="domain" description="Mutator-like transposase" evidence="2">
    <location>
        <begin position="95"/>
        <end position="204"/>
    </location>
</feature>
<evidence type="ECO:0000256" key="1">
    <source>
        <dbReference type="SAM" id="MobiDB-lite"/>
    </source>
</evidence>
<gene>
    <name evidence="3" type="ORF">JTE90_028727</name>
</gene>
<sequence>MDERIIKLTGTTVVTGITTLDFDTTAVLLDASRPTKRKKALSANLNRRWAERSAASSNDSTAESNPQPNSEDCTIPEFHKERAESNCLMMSQQVWSTLLNNIPCSECKENSLSLLQHQSYGFARKIELVCKNCKRMHGSVFASERVESNDKTFDIYNKMVEAFLATGKGHAALETFAMVLGTPSMDRKTFTKCLHNLHSQTEEEQAIVPIETTVEVSSEKEMKKLKN</sequence>
<dbReference type="Pfam" id="PF20700">
    <property type="entry name" value="Mutator"/>
    <property type="match status" value="1"/>
</dbReference>
<protein>
    <recommendedName>
        <fullName evidence="2">Mutator-like transposase domain-containing protein</fullName>
    </recommendedName>
</protein>
<dbReference type="AlphaFoldDB" id="A0AAV6UFN1"/>
<accession>A0AAV6UFN1</accession>
<dbReference type="InterPro" id="IPR049012">
    <property type="entry name" value="Mutator_transp_dom"/>
</dbReference>
<dbReference type="Proteomes" id="UP000827092">
    <property type="component" value="Unassembled WGS sequence"/>
</dbReference>
<name>A0AAV6UFN1_9ARAC</name>
<feature type="region of interest" description="Disordered" evidence="1">
    <location>
        <begin position="50"/>
        <end position="74"/>
    </location>
</feature>
<organism evidence="3 4">
    <name type="scientific">Oedothorax gibbosus</name>
    <dbReference type="NCBI Taxonomy" id="931172"/>
    <lineage>
        <taxon>Eukaryota</taxon>
        <taxon>Metazoa</taxon>
        <taxon>Ecdysozoa</taxon>
        <taxon>Arthropoda</taxon>
        <taxon>Chelicerata</taxon>
        <taxon>Arachnida</taxon>
        <taxon>Araneae</taxon>
        <taxon>Araneomorphae</taxon>
        <taxon>Entelegynae</taxon>
        <taxon>Araneoidea</taxon>
        <taxon>Linyphiidae</taxon>
        <taxon>Erigoninae</taxon>
        <taxon>Oedothorax</taxon>
    </lineage>
</organism>
<evidence type="ECO:0000259" key="2">
    <source>
        <dbReference type="Pfam" id="PF20700"/>
    </source>
</evidence>
<comment type="caution">
    <text evidence="3">The sequence shown here is derived from an EMBL/GenBank/DDBJ whole genome shotgun (WGS) entry which is preliminary data.</text>
</comment>
<proteinExistence type="predicted"/>
<evidence type="ECO:0000313" key="4">
    <source>
        <dbReference type="Proteomes" id="UP000827092"/>
    </source>
</evidence>
<reference evidence="3 4" key="1">
    <citation type="journal article" date="2022" name="Nat. Ecol. Evol.">
        <title>A masculinizing supergene underlies an exaggerated male reproductive morph in a spider.</title>
        <authorList>
            <person name="Hendrickx F."/>
            <person name="De Corte Z."/>
            <person name="Sonet G."/>
            <person name="Van Belleghem S.M."/>
            <person name="Kostlbacher S."/>
            <person name="Vangestel C."/>
        </authorList>
    </citation>
    <scope>NUCLEOTIDE SEQUENCE [LARGE SCALE GENOMIC DNA]</scope>
    <source>
        <strain evidence="3">W744_W776</strain>
    </source>
</reference>
<feature type="compositionally biased region" description="Polar residues" evidence="1">
    <location>
        <begin position="54"/>
        <end position="72"/>
    </location>
</feature>
<evidence type="ECO:0000313" key="3">
    <source>
        <dbReference type="EMBL" id="KAG8182905.1"/>
    </source>
</evidence>
<dbReference type="EMBL" id="JAFNEN010000441">
    <property type="protein sequence ID" value="KAG8182905.1"/>
    <property type="molecule type" value="Genomic_DNA"/>
</dbReference>
<keyword evidence="4" id="KW-1185">Reference proteome</keyword>